<dbReference type="AlphaFoldDB" id="U4LA78"/>
<name>U4LA78_PYROM</name>
<dbReference type="EMBL" id="HF935554">
    <property type="protein sequence ID" value="CCX10628.1"/>
    <property type="molecule type" value="Genomic_DNA"/>
</dbReference>
<gene>
    <name evidence="1" type="ORF">PCON_10222</name>
</gene>
<proteinExistence type="predicted"/>
<reference evidence="1 2" key="1">
    <citation type="journal article" date="2013" name="PLoS Genet.">
        <title>The genome and development-dependent transcriptomes of Pyronema confluens: a window into fungal evolution.</title>
        <authorList>
            <person name="Traeger S."/>
            <person name="Altegoer F."/>
            <person name="Freitag M."/>
            <person name="Gabaldon T."/>
            <person name="Kempken F."/>
            <person name="Kumar A."/>
            <person name="Marcet-Houben M."/>
            <person name="Poggeler S."/>
            <person name="Stajich J.E."/>
            <person name="Nowrousian M."/>
        </authorList>
    </citation>
    <scope>NUCLEOTIDE SEQUENCE [LARGE SCALE GENOMIC DNA]</scope>
    <source>
        <strain evidence="2">CBS 100304</strain>
        <tissue evidence="1">Vegetative mycelium</tissue>
    </source>
</reference>
<sequence length="29" mass="3340">MEEHTVTFNPVARTSRIGLKTYDDFAALR</sequence>
<keyword evidence="2" id="KW-1185">Reference proteome</keyword>
<organism evidence="1 2">
    <name type="scientific">Pyronema omphalodes (strain CBS 100304)</name>
    <name type="common">Pyronema confluens</name>
    <dbReference type="NCBI Taxonomy" id="1076935"/>
    <lineage>
        <taxon>Eukaryota</taxon>
        <taxon>Fungi</taxon>
        <taxon>Dikarya</taxon>
        <taxon>Ascomycota</taxon>
        <taxon>Pezizomycotina</taxon>
        <taxon>Pezizomycetes</taxon>
        <taxon>Pezizales</taxon>
        <taxon>Pyronemataceae</taxon>
        <taxon>Pyronema</taxon>
    </lineage>
</organism>
<accession>U4LA78</accession>
<evidence type="ECO:0000313" key="2">
    <source>
        <dbReference type="Proteomes" id="UP000018144"/>
    </source>
</evidence>
<dbReference type="Proteomes" id="UP000018144">
    <property type="component" value="Unassembled WGS sequence"/>
</dbReference>
<evidence type="ECO:0000313" key="1">
    <source>
        <dbReference type="EMBL" id="CCX10628.1"/>
    </source>
</evidence>
<protein>
    <submittedName>
        <fullName evidence="1">Uncharacterized protein</fullName>
    </submittedName>
</protein>